<sequence length="42" mass="4947">MSFVQCSISLPINKQVFPSFKKQHLNSFKLKTGIFSIHFRDF</sequence>
<evidence type="ECO:0000313" key="2">
    <source>
        <dbReference type="Proteomes" id="UP000076858"/>
    </source>
</evidence>
<dbReference type="AlphaFoldDB" id="A0A164J3I7"/>
<accession>A0A164J3I7</accession>
<dbReference type="Proteomes" id="UP000076858">
    <property type="component" value="Unassembled WGS sequence"/>
</dbReference>
<dbReference type="EMBL" id="LRGB01005814">
    <property type="protein sequence ID" value="KZS01928.1"/>
    <property type="molecule type" value="Genomic_DNA"/>
</dbReference>
<proteinExistence type="predicted"/>
<gene>
    <name evidence="1" type="ORF">APZ42_001244</name>
</gene>
<evidence type="ECO:0000313" key="1">
    <source>
        <dbReference type="EMBL" id="KZS01928.1"/>
    </source>
</evidence>
<reference evidence="1 2" key="1">
    <citation type="submission" date="2016-03" db="EMBL/GenBank/DDBJ databases">
        <title>EvidentialGene: Evidence-directed Construction of Genes on Genomes.</title>
        <authorList>
            <person name="Gilbert D.G."/>
            <person name="Choi J.-H."/>
            <person name="Mockaitis K."/>
            <person name="Colbourne J."/>
            <person name="Pfrender M."/>
        </authorList>
    </citation>
    <scope>NUCLEOTIDE SEQUENCE [LARGE SCALE GENOMIC DNA]</scope>
    <source>
        <strain evidence="1 2">Xinb3</strain>
        <tissue evidence="1">Complete organism</tissue>
    </source>
</reference>
<organism evidence="1 2">
    <name type="scientific">Daphnia magna</name>
    <dbReference type="NCBI Taxonomy" id="35525"/>
    <lineage>
        <taxon>Eukaryota</taxon>
        <taxon>Metazoa</taxon>
        <taxon>Ecdysozoa</taxon>
        <taxon>Arthropoda</taxon>
        <taxon>Crustacea</taxon>
        <taxon>Branchiopoda</taxon>
        <taxon>Diplostraca</taxon>
        <taxon>Cladocera</taxon>
        <taxon>Anomopoda</taxon>
        <taxon>Daphniidae</taxon>
        <taxon>Daphnia</taxon>
    </lineage>
</organism>
<name>A0A164J3I7_9CRUS</name>
<keyword evidence="2" id="KW-1185">Reference proteome</keyword>
<comment type="caution">
    <text evidence="1">The sequence shown here is derived from an EMBL/GenBank/DDBJ whole genome shotgun (WGS) entry which is preliminary data.</text>
</comment>
<protein>
    <submittedName>
        <fullName evidence="1">Uncharacterized protein</fullName>
    </submittedName>
</protein>